<comment type="caution">
    <text evidence="2">The sequence shown here is derived from an EMBL/GenBank/DDBJ whole genome shotgun (WGS) entry which is preliminary data.</text>
</comment>
<dbReference type="InterPro" id="IPR033450">
    <property type="entry name" value="NlpE_C"/>
</dbReference>
<keyword evidence="2" id="KW-0449">Lipoprotein</keyword>
<dbReference type="Pfam" id="PF09619">
    <property type="entry name" value="YscW"/>
    <property type="match status" value="1"/>
</dbReference>
<dbReference type="PANTHER" id="PTHR38013">
    <property type="entry name" value="GLYCOPROTEIN/POLYSACCHARIDE METABOLISM"/>
    <property type="match status" value="1"/>
</dbReference>
<organism evidence="2 3">
    <name type="scientific">Echinimonas agarilytica</name>
    <dbReference type="NCBI Taxonomy" id="1215918"/>
    <lineage>
        <taxon>Bacteria</taxon>
        <taxon>Pseudomonadati</taxon>
        <taxon>Pseudomonadota</taxon>
        <taxon>Gammaproteobacteria</taxon>
        <taxon>Alteromonadales</taxon>
        <taxon>Echinimonadaceae</taxon>
        <taxon>Echinimonas</taxon>
    </lineage>
</organism>
<dbReference type="InterPro" id="IPR038139">
    <property type="entry name" value="NlpE_C_sf"/>
</dbReference>
<name>A0AA41W4S5_9GAMM</name>
<proteinExistence type="predicted"/>
<evidence type="ECO:0000259" key="1">
    <source>
        <dbReference type="Pfam" id="PF17185"/>
    </source>
</evidence>
<dbReference type="EMBL" id="JAMQGP010000001">
    <property type="protein sequence ID" value="MCM2678811.1"/>
    <property type="molecule type" value="Genomic_DNA"/>
</dbReference>
<dbReference type="Pfam" id="PF04170">
    <property type="entry name" value="NlpE"/>
    <property type="match status" value="1"/>
</dbReference>
<keyword evidence="3" id="KW-1185">Reference proteome</keyword>
<sequence>MKAIWIAIAAVVVSIAGCTPVPTSEADLHGAWLTERNGIEEGFVLHAGGHMSLIGIASMQGVAWSFDPQTQKLSLSTNTERYPEPQGSMIDVESITDGQLTLTGTDYFAGTYRNADSEVSIISGEVLYRERIAMPPESVVRVTLEDVSLADAPSTLVANTTILMGNRQVPVPFVLAVKKSKVDARHRYSIRATISANNQLQFTTTRHYGVNPMQPSSHSVMLQKVSPAKQVQTSQDMVFKGQLPSATNVVQQTLILKPDNTYRLASSFEGKPDIPAEFGSWKKVGPQLILGQGDGKSRQYRWLDSGDLEQLNQQAQPIKSDVSYVLSRVSTSDISEPSELVLTGDYRYMADAAIFQECASGKRFPVAQDQGGLAMEQEYSKKRSAPGEPLKVTLVAKIEPMPPMEGETWIDTLVISNVKHVFEQADATCD</sequence>
<dbReference type="Pfam" id="PF17185">
    <property type="entry name" value="NlpE_C"/>
    <property type="match status" value="1"/>
</dbReference>
<dbReference type="InterPro" id="IPR039366">
    <property type="entry name" value="Pilotin"/>
</dbReference>
<dbReference type="Proteomes" id="UP001165393">
    <property type="component" value="Unassembled WGS sequence"/>
</dbReference>
<gene>
    <name evidence="2" type="ORF">NAF29_03865</name>
</gene>
<dbReference type="RefSeq" id="WP_251260162.1">
    <property type="nucleotide sequence ID" value="NZ_JAMQGP010000001.1"/>
</dbReference>
<dbReference type="InterPro" id="IPR007298">
    <property type="entry name" value="Cu-R_lipoprotein_NlpE"/>
</dbReference>
<dbReference type="Gene3D" id="2.40.128.640">
    <property type="match status" value="1"/>
</dbReference>
<feature type="domain" description="NlpE C-terminal OB" evidence="1">
    <location>
        <begin position="341"/>
        <end position="429"/>
    </location>
</feature>
<reference evidence="2 3" key="1">
    <citation type="journal article" date="2013" name="Antonie Van Leeuwenhoek">
        <title>Echinimonas agarilytica gen. nov., sp. nov., a new gammaproteobacterium isolated from the sea urchin Strongylocentrotus intermedius.</title>
        <authorList>
            <person name="Nedashkovskaya O.I."/>
            <person name="Stenkova A.M."/>
            <person name="Zhukova N.V."/>
            <person name="Van Trappen S."/>
            <person name="Lee J.S."/>
            <person name="Kim S.B."/>
        </authorList>
    </citation>
    <scope>NUCLEOTIDE SEQUENCE [LARGE SCALE GENOMIC DNA]</scope>
    <source>
        <strain evidence="2 3">KMM 6351</strain>
    </source>
</reference>
<accession>A0AA41W4S5</accession>
<dbReference type="Gene3D" id="2.40.50.540">
    <property type="match status" value="1"/>
</dbReference>
<dbReference type="PROSITE" id="PS51257">
    <property type="entry name" value="PROKAR_LIPOPROTEIN"/>
    <property type="match status" value="1"/>
</dbReference>
<dbReference type="PANTHER" id="PTHR38013:SF1">
    <property type="entry name" value="GLYCOPROTEIN_POLYSACCHARIDE METABOLISM"/>
    <property type="match status" value="1"/>
</dbReference>
<evidence type="ECO:0000313" key="3">
    <source>
        <dbReference type="Proteomes" id="UP001165393"/>
    </source>
</evidence>
<dbReference type="AlphaFoldDB" id="A0AA41W4S5"/>
<evidence type="ECO:0000313" key="2">
    <source>
        <dbReference type="EMBL" id="MCM2678811.1"/>
    </source>
</evidence>
<dbReference type="InterPro" id="IPR053196">
    <property type="entry name" value="Lipoprotein_YbaY-like"/>
</dbReference>
<protein>
    <submittedName>
        <fullName evidence="2">YbaY family lipoprotein</fullName>
    </submittedName>
</protein>